<gene>
    <name evidence="2" type="ORF">UFOPK2602_01376</name>
    <name evidence="3" type="ORF">UFOPK2806_01665</name>
    <name evidence="4" type="ORF">UFOPK4306_01180</name>
</gene>
<dbReference type="Gene3D" id="3.90.226.10">
    <property type="entry name" value="2-enoyl-CoA Hydratase, Chain A, domain 1"/>
    <property type="match status" value="1"/>
</dbReference>
<accession>A0A6J6UQ16</accession>
<evidence type="ECO:0000313" key="2">
    <source>
        <dbReference type="EMBL" id="CAB4715025.1"/>
    </source>
</evidence>
<sequence>MGKTLVRVAVSRGIATITLDSPENRNALSMQLVEDLHSALDRAEQDDVRVIVLDHMAPAFCAGADLKERTAAGGNPAASSTGPNRMSLAMSRLRSAKQPTIAAVKGPARAGGIGLMASCDLVVVQPTADFAFTEVRIGVAPAVISVPILRRVGWSAVAGPFLTGERFDAAEARRIGLVTHVSDDVDATVMSLCEGVLRGGPIAVAATKAMLHRSMSEPFDDALATMSVLSDALFASPEGQEGMRSFLEKRPPSWVEEA</sequence>
<dbReference type="Pfam" id="PF00378">
    <property type="entry name" value="ECH_1"/>
    <property type="match status" value="1"/>
</dbReference>
<name>A0A6J6UQ16_9ZZZZ</name>
<dbReference type="PANTHER" id="PTHR42964:SF1">
    <property type="entry name" value="POLYKETIDE BIOSYNTHESIS ENOYL-COA HYDRATASE PKSH-RELATED"/>
    <property type="match status" value="1"/>
</dbReference>
<dbReference type="CDD" id="cd06558">
    <property type="entry name" value="crotonase-like"/>
    <property type="match status" value="1"/>
</dbReference>
<evidence type="ECO:0000256" key="1">
    <source>
        <dbReference type="ARBA" id="ARBA00005254"/>
    </source>
</evidence>
<dbReference type="InterPro" id="IPR051683">
    <property type="entry name" value="Enoyl-CoA_Hydratase/Isomerase"/>
</dbReference>
<proteinExistence type="inferred from homology"/>
<dbReference type="EMBL" id="CAFBQP010000040">
    <property type="protein sequence ID" value="CAB5062702.1"/>
    <property type="molecule type" value="Genomic_DNA"/>
</dbReference>
<comment type="similarity">
    <text evidence="1">Belongs to the enoyl-CoA hydratase/isomerase family.</text>
</comment>
<dbReference type="PANTHER" id="PTHR42964">
    <property type="entry name" value="ENOYL-COA HYDRATASE"/>
    <property type="match status" value="1"/>
</dbReference>
<dbReference type="InterPro" id="IPR014748">
    <property type="entry name" value="Enoyl-CoA_hydra_C"/>
</dbReference>
<dbReference type="InterPro" id="IPR001753">
    <property type="entry name" value="Enoyl-CoA_hydra/iso"/>
</dbReference>
<dbReference type="SUPFAM" id="SSF52096">
    <property type="entry name" value="ClpP/crotonase"/>
    <property type="match status" value="1"/>
</dbReference>
<dbReference type="EMBL" id="CAEZXX010000094">
    <property type="protein sequence ID" value="CAB4715025.1"/>
    <property type="molecule type" value="Genomic_DNA"/>
</dbReference>
<evidence type="ECO:0000313" key="3">
    <source>
        <dbReference type="EMBL" id="CAB4761128.1"/>
    </source>
</evidence>
<dbReference type="AlphaFoldDB" id="A0A6J6UQ16"/>
<reference evidence="3" key="1">
    <citation type="submission" date="2020-05" db="EMBL/GenBank/DDBJ databases">
        <authorList>
            <person name="Chiriac C."/>
            <person name="Salcher M."/>
            <person name="Ghai R."/>
            <person name="Kavagutti S V."/>
        </authorList>
    </citation>
    <scope>NUCLEOTIDE SEQUENCE</scope>
</reference>
<evidence type="ECO:0000313" key="4">
    <source>
        <dbReference type="EMBL" id="CAB5062702.1"/>
    </source>
</evidence>
<dbReference type="EMBL" id="CAEZYY010000024">
    <property type="protein sequence ID" value="CAB4761128.1"/>
    <property type="molecule type" value="Genomic_DNA"/>
</dbReference>
<dbReference type="Gene3D" id="1.10.12.10">
    <property type="entry name" value="Lyase 2-enoyl-coa Hydratase, Chain A, domain 2"/>
    <property type="match status" value="1"/>
</dbReference>
<protein>
    <submittedName>
        <fullName evidence="3">Unannotated protein</fullName>
    </submittedName>
</protein>
<organism evidence="3">
    <name type="scientific">freshwater metagenome</name>
    <dbReference type="NCBI Taxonomy" id="449393"/>
    <lineage>
        <taxon>unclassified sequences</taxon>
        <taxon>metagenomes</taxon>
        <taxon>ecological metagenomes</taxon>
    </lineage>
</organism>
<dbReference type="InterPro" id="IPR029045">
    <property type="entry name" value="ClpP/crotonase-like_dom_sf"/>
</dbReference>